<organism evidence="1 2">
    <name type="scientific">Characodon lateralis</name>
    <dbReference type="NCBI Taxonomy" id="208331"/>
    <lineage>
        <taxon>Eukaryota</taxon>
        <taxon>Metazoa</taxon>
        <taxon>Chordata</taxon>
        <taxon>Craniata</taxon>
        <taxon>Vertebrata</taxon>
        <taxon>Euteleostomi</taxon>
        <taxon>Actinopterygii</taxon>
        <taxon>Neopterygii</taxon>
        <taxon>Teleostei</taxon>
        <taxon>Neoteleostei</taxon>
        <taxon>Acanthomorphata</taxon>
        <taxon>Ovalentaria</taxon>
        <taxon>Atherinomorphae</taxon>
        <taxon>Cyprinodontiformes</taxon>
        <taxon>Goodeidae</taxon>
        <taxon>Characodon</taxon>
    </lineage>
</organism>
<evidence type="ECO:0008006" key="3">
    <source>
        <dbReference type="Google" id="ProtNLM"/>
    </source>
</evidence>
<keyword evidence="2" id="KW-1185">Reference proteome</keyword>
<evidence type="ECO:0000313" key="1">
    <source>
        <dbReference type="EMBL" id="MED6280401.1"/>
    </source>
</evidence>
<proteinExistence type="predicted"/>
<evidence type="ECO:0000313" key="2">
    <source>
        <dbReference type="Proteomes" id="UP001352852"/>
    </source>
</evidence>
<accession>A0ABU7DZD4</accession>
<gene>
    <name evidence="1" type="ORF">CHARACLAT_010581</name>
</gene>
<dbReference type="EMBL" id="JAHUTJ010041667">
    <property type="protein sequence ID" value="MED6280401.1"/>
    <property type="molecule type" value="Genomic_DNA"/>
</dbReference>
<reference evidence="1 2" key="1">
    <citation type="submission" date="2021-06" db="EMBL/GenBank/DDBJ databases">
        <authorList>
            <person name="Palmer J.M."/>
        </authorList>
    </citation>
    <scope>NUCLEOTIDE SEQUENCE [LARGE SCALE GENOMIC DNA]</scope>
    <source>
        <strain evidence="1 2">CL_MEX2019</strain>
        <tissue evidence="1">Muscle</tissue>
    </source>
</reference>
<comment type="caution">
    <text evidence="1">The sequence shown here is derived from an EMBL/GenBank/DDBJ whole genome shotgun (WGS) entry which is preliminary data.</text>
</comment>
<protein>
    <recommendedName>
        <fullName evidence="3">Secreted protein</fullName>
    </recommendedName>
</protein>
<name>A0ABU7DZD4_9TELE</name>
<sequence>MLMMIRDVLVLFGLTEPFSLCVLVILLQDISVFPVGSLSAASSSLHLLHVAYFMKWPLAAFGAVPPSCFCIDSPVCCVRRAIALFTAALNTQTRFSRGE</sequence>
<dbReference type="Proteomes" id="UP001352852">
    <property type="component" value="Unassembled WGS sequence"/>
</dbReference>